<feature type="compositionally biased region" description="Low complexity" evidence="5">
    <location>
        <begin position="50"/>
        <end position="59"/>
    </location>
</feature>
<proteinExistence type="inferred from homology"/>
<feature type="compositionally biased region" description="Basic and acidic residues" evidence="5">
    <location>
        <begin position="197"/>
        <end position="209"/>
    </location>
</feature>
<feature type="region of interest" description="Disordered" evidence="5">
    <location>
        <begin position="37"/>
        <end position="65"/>
    </location>
</feature>
<reference evidence="9" key="1">
    <citation type="submission" date="2016-11" db="UniProtKB">
        <authorList>
            <consortium name="WormBaseParasite"/>
        </authorList>
    </citation>
    <scope>IDENTIFICATION</scope>
</reference>
<dbReference type="AlphaFoldDB" id="A0A1I7SWX2"/>
<dbReference type="EMBL" id="CAJFCV020000002">
    <property type="protein sequence ID" value="CAG9100028.1"/>
    <property type="molecule type" value="Genomic_DNA"/>
</dbReference>
<keyword evidence="8" id="KW-1185">Reference proteome</keyword>
<evidence type="ECO:0000256" key="2">
    <source>
        <dbReference type="ARBA" id="ARBA00008332"/>
    </source>
</evidence>
<feature type="compositionally biased region" description="Basic residues" evidence="5">
    <location>
        <begin position="272"/>
        <end position="284"/>
    </location>
</feature>
<dbReference type="PANTHER" id="PTHR13105">
    <property type="entry name" value="MYELOID LEUKEMIA FACTOR"/>
    <property type="match status" value="1"/>
</dbReference>
<keyword evidence="3" id="KW-0963">Cytoplasm</keyword>
<evidence type="ECO:0000256" key="1">
    <source>
        <dbReference type="ARBA" id="ARBA00004496"/>
    </source>
</evidence>
<dbReference type="InterPro" id="IPR019376">
    <property type="entry name" value="Myeloid_leukemia_factor"/>
</dbReference>
<feature type="region of interest" description="Disordered" evidence="5">
    <location>
        <begin position="105"/>
        <end position="124"/>
    </location>
</feature>
<protein>
    <submittedName>
        <fullName evidence="6">(pine wood nematode) hypothetical protein</fullName>
    </submittedName>
</protein>
<dbReference type="Pfam" id="PF10248">
    <property type="entry name" value="Mlf1IP"/>
    <property type="match status" value="1"/>
</dbReference>
<feature type="region of interest" description="Disordered" evidence="5">
    <location>
        <begin position="194"/>
        <end position="284"/>
    </location>
</feature>
<evidence type="ECO:0000256" key="3">
    <source>
        <dbReference type="ARBA" id="ARBA00022490"/>
    </source>
</evidence>
<evidence type="ECO:0000313" key="9">
    <source>
        <dbReference type="WBParaSite" id="BXY_1755400.1"/>
    </source>
</evidence>
<gene>
    <name evidence="6" type="ORF">BXYJ_LOCUS4650</name>
</gene>
<evidence type="ECO:0000256" key="5">
    <source>
        <dbReference type="SAM" id="MobiDB-lite"/>
    </source>
</evidence>
<dbReference type="Proteomes" id="UP000582659">
    <property type="component" value="Unassembled WGS sequence"/>
</dbReference>
<dbReference type="WBParaSite" id="BXY_1755400.1">
    <property type="protein sequence ID" value="BXY_1755400.1"/>
    <property type="gene ID" value="BXY_1755400"/>
</dbReference>
<dbReference type="Proteomes" id="UP000659654">
    <property type="component" value="Unassembled WGS sequence"/>
</dbReference>
<dbReference type="OrthoDB" id="8707547at2759"/>
<comment type="subcellular location">
    <subcellularLocation>
        <location evidence="1">Cytoplasm</location>
    </subcellularLocation>
</comment>
<accession>A0A1I7SWX2</accession>
<evidence type="ECO:0000313" key="8">
    <source>
        <dbReference type="Proteomes" id="UP000659654"/>
    </source>
</evidence>
<keyword evidence="4" id="KW-0597">Phosphoprotein</keyword>
<comment type="similarity">
    <text evidence="2">Belongs to the MLF family.</text>
</comment>
<dbReference type="Proteomes" id="UP000095284">
    <property type="component" value="Unplaced"/>
</dbReference>
<evidence type="ECO:0000313" key="7">
    <source>
        <dbReference type="Proteomes" id="UP000095284"/>
    </source>
</evidence>
<sequence length="284" mass="32521">MFGGDPFDPFRHMQHQMAEMDRMMSDPFGMMDRMMGSMLGHGHPMLQNGSRSQQRQRSQPTNALDVFGGFGGFGIGGGLMRMMDHAMDDPNSMVFSQSTCITMGPDGKQRVVQNSTRKAGDVKETRRAVREGEEEHVSIGHHIGDRAHVIEKKRDRDGKIRQNQKFVNLGEEEADTFNQEFKTRATRNLAFDPFSRNQDDRRAIEDGRGSRQNRHRREVGHAEGSSASTAPIIEIPDDDEEEQERRHYSRRNQDGPIIRELSEEEAEMESSKRRRGMFGNVFRH</sequence>
<dbReference type="eggNOG" id="KOG4049">
    <property type="taxonomic scope" value="Eukaryota"/>
</dbReference>
<evidence type="ECO:0000256" key="4">
    <source>
        <dbReference type="ARBA" id="ARBA00022553"/>
    </source>
</evidence>
<evidence type="ECO:0000313" key="6">
    <source>
        <dbReference type="EMBL" id="CAD5216668.1"/>
    </source>
</evidence>
<reference evidence="6" key="2">
    <citation type="submission" date="2020-09" db="EMBL/GenBank/DDBJ databases">
        <authorList>
            <person name="Kikuchi T."/>
        </authorList>
    </citation>
    <scope>NUCLEOTIDE SEQUENCE</scope>
    <source>
        <strain evidence="6">Ka4C1</strain>
    </source>
</reference>
<dbReference type="GO" id="GO:0005737">
    <property type="term" value="C:cytoplasm"/>
    <property type="evidence" value="ECO:0007669"/>
    <property type="project" value="UniProtKB-SubCell"/>
</dbReference>
<name>A0A1I7SWX2_BURXY</name>
<dbReference type="EMBL" id="CAJFDI010000002">
    <property type="protein sequence ID" value="CAD5216668.1"/>
    <property type="molecule type" value="Genomic_DNA"/>
</dbReference>
<organism evidence="7 9">
    <name type="scientific">Bursaphelenchus xylophilus</name>
    <name type="common">Pinewood nematode worm</name>
    <name type="synonym">Aphelenchoides xylophilus</name>
    <dbReference type="NCBI Taxonomy" id="6326"/>
    <lineage>
        <taxon>Eukaryota</taxon>
        <taxon>Metazoa</taxon>
        <taxon>Ecdysozoa</taxon>
        <taxon>Nematoda</taxon>
        <taxon>Chromadorea</taxon>
        <taxon>Rhabditida</taxon>
        <taxon>Tylenchina</taxon>
        <taxon>Tylenchomorpha</taxon>
        <taxon>Aphelenchoidea</taxon>
        <taxon>Aphelenchoididae</taxon>
        <taxon>Bursaphelenchus</taxon>
    </lineage>
</organism>